<gene>
    <name evidence="2" type="ORF">GXW78_20695</name>
</gene>
<organism evidence="2 3">
    <name type="scientific">Neoroseomonas terrae</name>
    <dbReference type="NCBI Taxonomy" id="424799"/>
    <lineage>
        <taxon>Bacteria</taxon>
        <taxon>Pseudomonadati</taxon>
        <taxon>Pseudomonadota</taxon>
        <taxon>Alphaproteobacteria</taxon>
        <taxon>Acetobacterales</taxon>
        <taxon>Acetobacteraceae</taxon>
        <taxon>Neoroseomonas</taxon>
    </lineage>
</organism>
<dbReference type="RefSeq" id="WP_211870803.1">
    <property type="nucleotide sequence ID" value="NZ_JAAEDI010000024.1"/>
</dbReference>
<dbReference type="EMBL" id="JAAEDI010000024">
    <property type="protein sequence ID" value="MBR0652088.1"/>
    <property type="molecule type" value="Genomic_DNA"/>
</dbReference>
<evidence type="ECO:0000313" key="3">
    <source>
        <dbReference type="Proteomes" id="UP000698752"/>
    </source>
</evidence>
<name>A0ABS5EM58_9PROT</name>
<keyword evidence="1" id="KW-1133">Transmembrane helix</keyword>
<feature type="transmembrane region" description="Helical" evidence="1">
    <location>
        <begin position="20"/>
        <end position="42"/>
    </location>
</feature>
<comment type="caution">
    <text evidence="2">The sequence shown here is derived from an EMBL/GenBank/DDBJ whole genome shotgun (WGS) entry which is preliminary data.</text>
</comment>
<keyword evidence="1" id="KW-0472">Membrane</keyword>
<accession>A0ABS5EM58</accession>
<proteinExistence type="predicted"/>
<keyword evidence="1" id="KW-0812">Transmembrane</keyword>
<reference evidence="3" key="1">
    <citation type="journal article" date="2021" name="Syst. Appl. Microbiol.">
        <title>Roseomonas hellenica sp. nov., isolated from roots of wild-growing Alkanna tinctoria.</title>
        <authorList>
            <person name="Rat A."/>
            <person name="Naranjo H.D."/>
            <person name="Lebbe L."/>
            <person name="Cnockaert M."/>
            <person name="Krigas N."/>
            <person name="Grigoriadou K."/>
            <person name="Maloupa E."/>
            <person name="Willems A."/>
        </authorList>
    </citation>
    <scope>NUCLEOTIDE SEQUENCE [LARGE SCALE GENOMIC DNA]</scope>
    <source>
        <strain evidence="3">LMG 31159</strain>
    </source>
</reference>
<protein>
    <submittedName>
        <fullName evidence="2">Uncharacterized protein</fullName>
    </submittedName>
</protein>
<evidence type="ECO:0000313" key="2">
    <source>
        <dbReference type="EMBL" id="MBR0652088.1"/>
    </source>
</evidence>
<dbReference type="Proteomes" id="UP000698752">
    <property type="component" value="Unassembled WGS sequence"/>
</dbReference>
<keyword evidence="3" id="KW-1185">Reference proteome</keyword>
<sequence length="68" mass="7340">MFMNTHRGAALWQAAELPLAGLTLVEAAVAMGVTPLVFGRVLRSRARLDRAAEHAALAVPTMRKRGGW</sequence>
<evidence type="ECO:0000256" key="1">
    <source>
        <dbReference type="SAM" id="Phobius"/>
    </source>
</evidence>